<evidence type="ECO:0000256" key="1">
    <source>
        <dbReference type="SAM" id="MobiDB-lite"/>
    </source>
</evidence>
<name>A0A2A2K2V1_9BILA</name>
<protein>
    <submittedName>
        <fullName evidence="2">Uncharacterized protein</fullName>
    </submittedName>
</protein>
<organism evidence="2 3">
    <name type="scientific">Diploscapter pachys</name>
    <dbReference type="NCBI Taxonomy" id="2018661"/>
    <lineage>
        <taxon>Eukaryota</taxon>
        <taxon>Metazoa</taxon>
        <taxon>Ecdysozoa</taxon>
        <taxon>Nematoda</taxon>
        <taxon>Chromadorea</taxon>
        <taxon>Rhabditida</taxon>
        <taxon>Rhabditina</taxon>
        <taxon>Rhabditomorpha</taxon>
        <taxon>Rhabditoidea</taxon>
        <taxon>Rhabditidae</taxon>
        <taxon>Diploscapter</taxon>
    </lineage>
</organism>
<reference evidence="2 3" key="1">
    <citation type="journal article" date="2017" name="Curr. Biol.">
        <title>Genome architecture and evolution of a unichromosomal asexual nematode.</title>
        <authorList>
            <person name="Fradin H."/>
            <person name="Zegar C."/>
            <person name="Gutwein M."/>
            <person name="Lucas J."/>
            <person name="Kovtun M."/>
            <person name="Corcoran D."/>
            <person name="Baugh L.R."/>
            <person name="Kiontke K."/>
            <person name="Gunsalus K."/>
            <person name="Fitch D.H."/>
            <person name="Piano F."/>
        </authorList>
    </citation>
    <scope>NUCLEOTIDE SEQUENCE [LARGE SCALE GENOMIC DNA]</scope>
    <source>
        <strain evidence="2">PF1309</strain>
    </source>
</reference>
<evidence type="ECO:0000313" key="3">
    <source>
        <dbReference type="Proteomes" id="UP000218231"/>
    </source>
</evidence>
<comment type="caution">
    <text evidence="2">The sequence shown here is derived from an EMBL/GenBank/DDBJ whole genome shotgun (WGS) entry which is preliminary data.</text>
</comment>
<keyword evidence="3" id="KW-1185">Reference proteome</keyword>
<dbReference type="EMBL" id="LIAE01009784">
    <property type="protein sequence ID" value="PAV68264.1"/>
    <property type="molecule type" value="Genomic_DNA"/>
</dbReference>
<sequence length="349" mass="38530">MNPPSGSLPSVPFTFSNPTTDISSLLLASLAPDTLQSLVFSQALLPPVSASTKCIYDESSARLAALSMSPSAQVPFSLPLLPPSSFLSSSFPLLPGLFPSSFHSSSSLFDSNLSTTSMSMSNQSIPSAASVSVSNDQRASIPLPRKTDSTERIALSARHSPSNEMADFAEQRPRAFSSAARLQNNKKPIIEKRRKRSRAVDCEEKEAKCECSMTNESSVNGSVARKSVLRSLIGEDDNYGREYKMSPMSKEEDERIRAHIAKILHRSGTSVPTSSVSNSSTFQPTFRDDDMSDVITMSSPYRHHPKYQKYEEEKRRMTQQSQNITEDNELHSENKEKEEQKEEHVPVTA</sequence>
<dbReference type="Proteomes" id="UP000218231">
    <property type="component" value="Unassembled WGS sequence"/>
</dbReference>
<feature type="region of interest" description="Disordered" evidence="1">
    <location>
        <begin position="268"/>
        <end position="349"/>
    </location>
</feature>
<proteinExistence type="predicted"/>
<dbReference type="AlphaFoldDB" id="A0A2A2K2V1"/>
<evidence type="ECO:0000313" key="2">
    <source>
        <dbReference type="EMBL" id="PAV68264.1"/>
    </source>
</evidence>
<accession>A0A2A2K2V1</accession>
<feature type="compositionally biased region" description="Low complexity" evidence="1">
    <location>
        <begin position="268"/>
        <end position="281"/>
    </location>
</feature>
<gene>
    <name evidence="2" type="ORF">WR25_11026</name>
</gene>
<feature type="compositionally biased region" description="Basic and acidic residues" evidence="1">
    <location>
        <begin position="328"/>
        <end position="349"/>
    </location>
</feature>
<dbReference type="OrthoDB" id="5817113at2759"/>